<comment type="caution">
    <text evidence="2">The sequence shown here is derived from an EMBL/GenBank/DDBJ whole genome shotgun (WGS) entry which is preliminary data.</text>
</comment>
<sequence>MFALTNKDTSLCLPLSGRDPLGTQAVWQRRARDIVPNLTAASGLSEGFHILLVVLAWWPVMAARKNSIRPRLQDFFLLVEQTFARASRCAGGLWQLPGSRRLNDGDPGVWVGLEKSAHLLDNQLTNGVWGLYRGPAQNAGLIDEQNRICSAELGARIRERTPIVRNLLQPIAELLAAGAKAPPCKLASNRSNRIVTGLTEILDTLPFKREIRETFVVPANSPVTVDLAKLLAAKDILSNGIRMFMAGAIESLPQHAPTLENVIGCEQFIAPLDATFEEICSVEERDVCRVAAQLKIDLADLRAARERFANAGAFDGLSRERADALLKLDLSSALALIRSLIDHHAAISESRNSSPWIVLDDSGRLDCSLAATRPDADGLSPATAWRNGYYLHTLHNLARQVGTREAR</sequence>
<feature type="transmembrane region" description="Helical" evidence="1">
    <location>
        <begin position="47"/>
        <end position="63"/>
    </location>
</feature>
<evidence type="ECO:0000313" key="3">
    <source>
        <dbReference type="Proteomes" id="UP001466933"/>
    </source>
</evidence>
<keyword evidence="3" id="KW-1185">Reference proteome</keyword>
<dbReference type="EMBL" id="JBCPYA010000025">
    <property type="protein sequence ID" value="MEN2475380.1"/>
    <property type="molecule type" value="Genomic_DNA"/>
</dbReference>
<evidence type="ECO:0000256" key="1">
    <source>
        <dbReference type="SAM" id="Phobius"/>
    </source>
</evidence>
<keyword evidence="1" id="KW-0472">Membrane</keyword>
<dbReference type="Proteomes" id="UP001466933">
    <property type="component" value="Unassembled WGS sequence"/>
</dbReference>
<keyword evidence="1" id="KW-0812">Transmembrane</keyword>
<organism evidence="2 3">
    <name type="scientific">Burkholderia theae</name>
    <dbReference type="NCBI Taxonomy" id="3143496"/>
    <lineage>
        <taxon>Bacteria</taxon>
        <taxon>Pseudomonadati</taxon>
        <taxon>Pseudomonadota</taxon>
        <taxon>Betaproteobacteria</taxon>
        <taxon>Burkholderiales</taxon>
        <taxon>Burkholderiaceae</taxon>
        <taxon>Burkholderia</taxon>
    </lineage>
</organism>
<protein>
    <submittedName>
        <fullName evidence="2">Uncharacterized protein</fullName>
    </submittedName>
</protein>
<evidence type="ECO:0000313" key="2">
    <source>
        <dbReference type="EMBL" id="MEN2475380.1"/>
    </source>
</evidence>
<gene>
    <name evidence="2" type="ORF">VOI36_36365</name>
</gene>
<name>A0ABU9WTI1_9BURK</name>
<dbReference type="RefSeq" id="WP_343495296.1">
    <property type="nucleotide sequence ID" value="NZ_JBCPYA010000025.1"/>
</dbReference>
<keyword evidence="1" id="KW-1133">Transmembrane helix</keyword>
<accession>A0ABU9WTI1</accession>
<proteinExistence type="predicted"/>
<reference evidence="2 3" key="1">
    <citation type="submission" date="2024-05" db="EMBL/GenBank/DDBJ databases">
        <title>Burkholderia sp. Nov. a novel bacteria isolated from rhizosphere soil of Camellia sinensis.</title>
        <authorList>
            <person name="Dong Y."/>
        </authorList>
    </citation>
    <scope>NUCLEOTIDE SEQUENCE [LARGE SCALE GENOMIC DNA]</scope>
    <source>
        <strain evidence="2 3">GS2Y</strain>
    </source>
</reference>